<sequence>MSLSIRTELNESLSEDFELIKEFLGIENNTDAIRNLIRSKAREIRQTEQLTPNLNIDEKLNTLFYHGYFEEFLEELAKKEPDLFDEYNKKYDKKQSKPSEPAEGCT</sequence>
<name>X1GPZ6_9ZZZZ</name>
<dbReference type="AlphaFoldDB" id="X1GPZ6"/>
<protein>
    <submittedName>
        <fullName evidence="1">Uncharacterized protein</fullName>
    </submittedName>
</protein>
<accession>X1GPZ6</accession>
<organism evidence="1">
    <name type="scientific">marine sediment metagenome</name>
    <dbReference type="NCBI Taxonomy" id="412755"/>
    <lineage>
        <taxon>unclassified sequences</taxon>
        <taxon>metagenomes</taxon>
        <taxon>ecological metagenomes</taxon>
    </lineage>
</organism>
<comment type="caution">
    <text evidence="1">The sequence shown here is derived from an EMBL/GenBank/DDBJ whole genome shotgun (WGS) entry which is preliminary data.</text>
</comment>
<reference evidence="1" key="1">
    <citation type="journal article" date="2014" name="Front. Microbiol.">
        <title>High frequency of phylogenetically diverse reductive dehalogenase-homologous genes in deep subseafloor sedimentary metagenomes.</title>
        <authorList>
            <person name="Kawai M."/>
            <person name="Futagami T."/>
            <person name="Toyoda A."/>
            <person name="Takaki Y."/>
            <person name="Nishi S."/>
            <person name="Hori S."/>
            <person name="Arai W."/>
            <person name="Tsubouchi T."/>
            <person name="Morono Y."/>
            <person name="Uchiyama I."/>
            <person name="Ito T."/>
            <person name="Fujiyama A."/>
            <person name="Inagaki F."/>
            <person name="Takami H."/>
        </authorList>
    </citation>
    <scope>NUCLEOTIDE SEQUENCE</scope>
    <source>
        <strain evidence="1">Expedition CK06-06</strain>
    </source>
</reference>
<evidence type="ECO:0000313" key="1">
    <source>
        <dbReference type="EMBL" id="GAH35063.1"/>
    </source>
</evidence>
<proteinExistence type="predicted"/>
<dbReference type="EMBL" id="BARU01010613">
    <property type="protein sequence ID" value="GAH35063.1"/>
    <property type="molecule type" value="Genomic_DNA"/>
</dbReference>
<gene>
    <name evidence="1" type="ORF">S03H2_20186</name>
</gene>